<dbReference type="SUPFAM" id="SSF58104">
    <property type="entry name" value="Methyl-accepting chemotaxis protein (MCP) signaling domain"/>
    <property type="match status" value="1"/>
</dbReference>
<dbReference type="CDD" id="cd06225">
    <property type="entry name" value="HAMP"/>
    <property type="match status" value="1"/>
</dbReference>
<keyword evidence="6" id="KW-0472">Membrane</keyword>
<name>A0A936YYX2_9BURK</name>
<dbReference type="Pfam" id="PF12729">
    <property type="entry name" value="4HB_MCP_1"/>
    <property type="match status" value="1"/>
</dbReference>
<keyword evidence="10" id="KW-1185">Reference proteome</keyword>
<evidence type="ECO:0000256" key="5">
    <source>
        <dbReference type="SAM" id="MobiDB-lite"/>
    </source>
</evidence>
<feature type="domain" description="HAMP" evidence="8">
    <location>
        <begin position="220"/>
        <end position="272"/>
    </location>
</feature>
<dbReference type="InterPro" id="IPR047347">
    <property type="entry name" value="YvaQ-like_sensor"/>
</dbReference>
<dbReference type="InterPro" id="IPR024478">
    <property type="entry name" value="HlyB_4HB_MCP"/>
</dbReference>
<dbReference type="FunFam" id="1.10.287.950:FF:000001">
    <property type="entry name" value="Methyl-accepting chemotaxis sensory transducer"/>
    <property type="match status" value="1"/>
</dbReference>
<dbReference type="PRINTS" id="PR00260">
    <property type="entry name" value="CHEMTRNSDUCR"/>
</dbReference>
<accession>A0A936YYX2</accession>
<evidence type="ECO:0000313" key="9">
    <source>
        <dbReference type="EMBL" id="MBL0392003.1"/>
    </source>
</evidence>
<proteinExistence type="inferred from homology"/>
<dbReference type="GO" id="GO:0004888">
    <property type="term" value="F:transmembrane signaling receptor activity"/>
    <property type="evidence" value="ECO:0007669"/>
    <property type="project" value="InterPro"/>
</dbReference>
<dbReference type="SMART" id="SM00304">
    <property type="entry name" value="HAMP"/>
    <property type="match status" value="1"/>
</dbReference>
<dbReference type="PANTHER" id="PTHR43531:SF14">
    <property type="entry name" value="METHYL-ACCEPTING CHEMOTAXIS PROTEIN I-RELATED"/>
    <property type="match status" value="1"/>
</dbReference>
<dbReference type="EMBL" id="JAEQNE010000002">
    <property type="protein sequence ID" value="MBL0392003.1"/>
    <property type="molecule type" value="Genomic_DNA"/>
</dbReference>
<organism evidence="9 10">
    <name type="scientific">Ramlibacter monticola</name>
    <dbReference type="NCBI Taxonomy" id="1926872"/>
    <lineage>
        <taxon>Bacteria</taxon>
        <taxon>Pseudomonadati</taxon>
        <taxon>Pseudomonadota</taxon>
        <taxon>Betaproteobacteria</taxon>
        <taxon>Burkholderiales</taxon>
        <taxon>Comamonadaceae</taxon>
        <taxon>Ramlibacter</taxon>
    </lineage>
</organism>
<evidence type="ECO:0000256" key="2">
    <source>
        <dbReference type="ARBA" id="ARBA00022481"/>
    </source>
</evidence>
<evidence type="ECO:0000256" key="3">
    <source>
        <dbReference type="ARBA" id="ARBA00029447"/>
    </source>
</evidence>
<dbReference type="RefSeq" id="WP_201674591.1">
    <property type="nucleotide sequence ID" value="NZ_JAEQNE010000002.1"/>
</dbReference>
<dbReference type="Proteomes" id="UP000599109">
    <property type="component" value="Unassembled WGS sequence"/>
</dbReference>
<dbReference type="GO" id="GO:0005886">
    <property type="term" value="C:plasma membrane"/>
    <property type="evidence" value="ECO:0007669"/>
    <property type="project" value="TreeGrafter"/>
</dbReference>
<evidence type="ECO:0000256" key="4">
    <source>
        <dbReference type="PROSITE-ProRule" id="PRU00284"/>
    </source>
</evidence>
<feature type="region of interest" description="Disordered" evidence="5">
    <location>
        <begin position="527"/>
        <end position="554"/>
    </location>
</feature>
<dbReference type="PROSITE" id="PS50885">
    <property type="entry name" value="HAMP"/>
    <property type="match status" value="1"/>
</dbReference>
<evidence type="ECO:0000259" key="8">
    <source>
        <dbReference type="PROSITE" id="PS50885"/>
    </source>
</evidence>
<dbReference type="CDD" id="cd19411">
    <property type="entry name" value="MCP2201-like_sensor"/>
    <property type="match status" value="1"/>
</dbReference>
<evidence type="ECO:0000313" key="10">
    <source>
        <dbReference type="Proteomes" id="UP000599109"/>
    </source>
</evidence>
<dbReference type="GO" id="GO:0007165">
    <property type="term" value="P:signal transduction"/>
    <property type="evidence" value="ECO:0007669"/>
    <property type="project" value="UniProtKB-KW"/>
</dbReference>
<dbReference type="Pfam" id="PF00672">
    <property type="entry name" value="HAMP"/>
    <property type="match status" value="1"/>
</dbReference>
<dbReference type="InterPro" id="IPR004090">
    <property type="entry name" value="Chemotax_Me-accpt_rcpt"/>
</dbReference>
<dbReference type="SMART" id="SM00283">
    <property type="entry name" value="MA"/>
    <property type="match status" value="1"/>
</dbReference>
<evidence type="ECO:0000256" key="6">
    <source>
        <dbReference type="SAM" id="Phobius"/>
    </source>
</evidence>
<keyword evidence="6" id="KW-1133">Transmembrane helix</keyword>
<dbReference type="InterPro" id="IPR051310">
    <property type="entry name" value="MCP_chemotaxis"/>
</dbReference>
<dbReference type="AlphaFoldDB" id="A0A936YYX2"/>
<keyword evidence="6" id="KW-0812">Transmembrane</keyword>
<dbReference type="PANTHER" id="PTHR43531">
    <property type="entry name" value="PROTEIN ICFG"/>
    <property type="match status" value="1"/>
</dbReference>
<dbReference type="Pfam" id="PF00015">
    <property type="entry name" value="MCPsignal"/>
    <property type="match status" value="1"/>
</dbReference>
<dbReference type="InterPro" id="IPR004089">
    <property type="entry name" value="MCPsignal_dom"/>
</dbReference>
<feature type="domain" description="Methyl-accepting transducer" evidence="7">
    <location>
        <begin position="277"/>
        <end position="506"/>
    </location>
</feature>
<dbReference type="GO" id="GO:0006935">
    <property type="term" value="P:chemotaxis"/>
    <property type="evidence" value="ECO:0007669"/>
    <property type="project" value="InterPro"/>
</dbReference>
<dbReference type="CDD" id="cd11386">
    <property type="entry name" value="MCP_signal"/>
    <property type="match status" value="1"/>
</dbReference>
<evidence type="ECO:0000259" key="7">
    <source>
        <dbReference type="PROSITE" id="PS50111"/>
    </source>
</evidence>
<gene>
    <name evidence="9" type="ORF">JJ685_12755</name>
</gene>
<comment type="subcellular location">
    <subcellularLocation>
        <location evidence="1">Membrane</location>
    </subcellularLocation>
</comment>
<dbReference type="PROSITE" id="PS50111">
    <property type="entry name" value="CHEMOTAXIS_TRANSDUC_2"/>
    <property type="match status" value="1"/>
</dbReference>
<keyword evidence="4" id="KW-0807">Transducer</keyword>
<sequence>MTVVSRLSRLANAGSIRTRLVITFSGGILLMAAMAGVGAWRLADLNRATHTMATVNLRMERLVGEWLSQARTNAVRATVLTYSNDADLQRLLGEPQQAASKRIDELHREVEGLLDSDQARALFAQVGARRSAYEAVRAEVLKQMSNSDTEGALYTMDGKMFPALDAYVAAIQALADHYSQEVTRDAAAAARSADSGRELLMAFCAGGLLAAIVAATLMTRSITRPLRQAVATAQRVADGDLTVHIESGARDETGQLLRALDRMAGQLRALVSEVAQGARTVAEGSTQIAQGNADLSQRTEEQASTLEETASSMEEITSTVEQNTEHALRAKGLAAQAAQVAREGGDAMKQVVRTMGGISAASRQINEIVGVIDGIAFQTNLLALNAAVEAARAGEGGRGFAVVAGEVRTLSQRSAEAAREIRSLIANASGQVDAGTREVGAAGSKIDAIVKAVEQVHTLIADIAAATQEQSSGIEQVNTAVAEMDHVVQRNAALVEEAAAATESLRHQADLLMHTVARFRLAEEQVLDAEPLPPQESAEAPPANPEAEAPALTP</sequence>
<dbReference type="InterPro" id="IPR003660">
    <property type="entry name" value="HAMP_dom"/>
</dbReference>
<keyword evidence="2" id="KW-0488">Methylation</keyword>
<feature type="transmembrane region" description="Helical" evidence="6">
    <location>
        <begin position="199"/>
        <end position="218"/>
    </location>
</feature>
<comment type="caution">
    <text evidence="9">The sequence shown here is derived from an EMBL/GenBank/DDBJ whole genome shotgun (WGS) entry which is preliminary data.</text>
</comment>
<feature type="compositionally biased region" description="Low complexity" evidence="5">
    <location>
        <begin position="535"/>
        <end position="554"/>
    </location>
</feature>
<dbReference type="Gene3D" id="1.10.287.950">
    <property type="entry name" value="Methyl-accepting chemotaxis protein"/>
    <property type="match status" value="1"/>
</dbReference>
<feature type="transmembrane region" description="Helical" evidence="6">
    <location>
        <begin position="20"/>
        <end position="43"/>
    </location>
</feature>
<evidence type="ECO:0000256" key="1">
    <source>
        <dbReference type="ARBA" id="ARBA00004370"/>
    </source>
</evidence>
<comment type="similarity">
    <text evidence="3">Belongs to the methyl-accepting chemotaxis (MCP) protein family.</text>
</comment>
<protein>
    <submittedName>
        <fullName evidence="9">MCP four helix bundle domain-containing protein</fullName>
    </submittedName>
</protein>
<reference evidence="9 10" key="1">
    <citation type="journal article" date="2017" name="Int. J. Syst. Evol. Microbiol.">
        <title>Ramlibacter monticola sp. nov., isolated from forest soil.</title>
        <authorList>
            <person name="Chaudhary D.K."/>
            <person name="Kim J."/>
        </authorList>
    </citation>
    <scope>NUCLEOTIDE SEQUENCE [LARGE SCALE GENOMIC DNA]</scope>
    <source>
        <strain evidence="9 10">KACC 19175</strain>
    </source>
</reference>